<accession>A0A921R479</accession>
<evidence type="ECO:0000313" key="2">
    <source>
        <dbReference type="Proteomes" id="UP000807115"/>
    </source>
</evidence>
<organism evidence="1 2">
    <name type="scientific">Sorghum bicolor</name>
    <name type="common">Sorghum</name>
    <name type="synonym">Sorghum vulgare</name>
    <dbReference type="NCBI Taxonomy" id="4558"/>
    <lineage>
        <taxon>Eukaryota</taxon>
        <taxon>Viridiplantae</taxon>
        <taxon>Streptophyta</taxon>
        <taxon>Embryophyta</taxon>
        <taxon>Tracheophyta</taxon>
        <taxon>Spermatophyta</taxon>
        <taxon>Magnoliopsida</taxon>
        <taxon>Liliopsida</taxon>
        <taxon>Poales</taxon>
        <taxon>Poaceae</taxon>
        <taxon>PACMAD clade</taxon>
        <taxon>Panicoideae</taxon>
        <taxon>Andropogonodae</taxon>
        <taxon>Andropogoneae</taxon>
        <taxon>Sorghinae</taxon>
        <taxon>Sorghum</taxon>
    </lineage>
</organism>
<reference evidence="1" key="2">
    <citation type="submission" date="2020-10" db="EMBL/GenBank/DDBJ databases">
        <authorList>
            <person name="Cooper E.A."/>
            <person name="Brenton Z.W."/>
            <person name="Flinn B.S."/>
            <person name="Jenkins J."/>
            <person name="Shu S."/>
            <person name="Flowers D."/>
            <person name="Luo F."/>
            <person name="Wang Y."/>
            <person name="Xia P."/>
            <person name="Barry K."/>
            <person name="Daum C."/>
            <person name="Lipzen A."/>
            <person name="Yoshinaga Y."/>
            <person name="Schmutz J."/>
            <person name="Saski C."/>
            <person name="Vermerris W."/>
            <person name="Kresovich S."/>
        </authorList>
    </citation>
    <scope>NUCLEOTIDE SEQUENCE</scope>
</reference>
<evidence type="ECO:0000313" key="1">
    <source>
        <dbReference type="EMBL" id="KAG0532997.1"/>
    </source>
</evidence>
<gene>
    <name evidence="1" type="ORF">BDA96_04G153800</name>
</gene>
<sequence length="76" mass="9009">MKRVWNLLALNRERDQLADKSSASDVIKTMLTMNEEQKLKFCYALWFYQPDVVEASLNHKQRASSYQVANNRYQSH</sequence>
<protein>
    <submittedName>
        <fullName evidence="1">Uncharacterized protein</fullName>
    </submittedName>
</protein>
<comment type="caution">
    <text evidence="1">The sequence shown here is derived from an EMBL/GenBank/DDBJ whole genome shotgun (WGS) entry which is preliminary data.</text>
</comment>
<proteinExistence type="predicted"/>
<name>A0A921R479_SORBI</name>
<dbReference type="AlphaFoldDB" id="A0A921R479"/>
<dbReference type="Proteomes" id="UP000807115">
    <property type="component" value="Chromosome 4"/>
</dbReference>
<reference evidence="1" key="1">
    <citation type="journal article" date="2019" name="BMC Genomics">
        <title>A new reference genome for Sorghum bicolor reveals high levels of sequence similarity between sweet and grain genotypes: implications for the genetics of sugar metabolism.</title>
        <authorList>
            <person name="Cooper E.A."/>
            <person name="Brenton Z.W."/>
            <person name="Flinn B.S."/>
            <person name="Jenkins J."/>
            <person name="Shu S."/>
            <person name="Flowers D."/>
            <person name="Luo F."/>
            <person name="Wang Y."/>
            <person name="Xia P."/>
            <person name="Barry K."/>
            <person name="Daum C."/>
            <person name="Lipzen A."/>
            <person name="Yoshinaga Y."/>
            <person name="Schmutz J."/>
            <person name="Saski C."/>
            <person name="Vermerris W."/>
            <person name="Kresovich S."/>
        </authorList>
    </citation>
    <scope>NUCLEOTIDE SEQUENCE</scope>
</reference>
<dbReference type="EMBL" id="CM027683">
    <property type="protein sequence ID" value="KAG0532997.1"/>
    <property type="molecule type" value="Genomic_DNA"/>
</dbReference>